<evidence type="ECO:0000313" key="3">
    <source>
        <dbReference type="Proteomes" id="UP000295277"/>
    </source>
</evidence>
<organism evidence="2 3">
    <name type="scientific">Rhodovulum steppense</name>
    <dbReference type="NCBI Taxonomy" id="540251"/>
    <lineage>
        <taxon>Bacteria</taxon>
        <taxon>Pseudomonadati</taxon>
        <taxon>Pseudomonadota</taxon>
        <taxon>Alphaproteobacteria</taxon>
        <taxon>Rhodobacterales</taxon>
        <taxon>Paracoccaceae</taxon>
        <taxon>Rhodovulum</taxon>
    </lineage>
</organism>
<accession>A0A4R1Z2T9</accession>
<comment type="caution">
    <text evidence="2">The sequence shown here is derived from an EMBL/GenBank/DDBJ whole genome shotgun (WGS) entry which is preliminary data.</text>
</comment>
<feature type="region of interest" description="Disordered" evidence="1">
    <location>
        <begin position="1"/>
        <end position="21"/>
    </location>
</feature>
<feature type="region of interest" description="Disordered" evidence="1">
    <location>
        <begin position="61"/>
        <end position="87"/>
    </location>
</feature>
<dbReference type="Proteomes" id="UP000295277">
    <property type="component" value="Unassembled WGS sequence"/>
</dbReference>
<name>A0A4R1Z2T9_9RHOB</name>
<sequence length="196" mass="21400">MSAQNASPVDREGLLQGHPGSVEGTRGLQSLILDYEYFEKLCAEAIEEQADLCRRIARRAAASQNAGPETRPITGVAEAAPRDDGPPTPARIAQRSMLARNALGTALPLRGKSVVLNGSEADLRDLDAIESRIMLLKYQMQELEHTILETRPTHARAASTKLKFMVALLMSAPHFEKDYFAYLVEECAQVVGAQPT</sequence>
<keyword evidence="3" id="KW-1185">Reference proteome</keyword>
<protein>
    <submittedName>
        <fullName evidence="2">Uncharacterized protein</fullName>
    </submittedName>
</protein>
<dbReference type="RefSeq" id="WP_132693011.1">
    <property type="nucleotide sequence ID" value="NZ_SLVM01000001.1"/>
</dbReference>
<evidence type="ECO:0000313" key="2">
    <source>
        <dbReference type="EMBL" id="TCM87992.1"/>
    </source>
</evidence>
<dbReference type="AlphaFoldDB" id="A0A4R1Z2T9"/>
<gene>
    <name evidence="2" type="ORF">EV216_1012</name>
</gene>
<dbReference type="OrthoDB" id="7687021at2"/>
<reference evidence="2 3" key="1">
    <citation type="submission" date="2019-03" db="EMBL/GenBank/DDBJ databases">
        <title>Genomic Encyclopedia of Type Strains, Phase IV (KMG-IV): sequencing the most valuable type-strain genomes for metagenomic binning, comparative biology and taxonomic classification.</title>
        <authorList>
            <person name="Goeker M."/>
        </authorList>
    </citation>
    <scope>NUCLEOTIDE SEQUENCE [LARGE SCALE GENOMIC DNA]</scope>
    <source>
        <strain evidence="2 3">DSM 21153</strain>
    </source>
</reference>
<evidence type="ECO:0000256" key="1">
    <source>
        <dbReference type="SAM" id="MobiDB-lite"/>
    </source>
</evidence>
<proteinExistence type="predicted"/>
<dbReference type="EMBL" id="SLVM01000001">
    <property type="protein sequence ID" value="TCM87992.1"/>
    <property type="molecule type" value="Genomic_DNA"/>
</dbReference>